<dbReference type="Proteomes" id="UP000636479">
    <property type="component" value="Unassembled WGS sequence"/>
</dbReference>
<dbReference type="RefSeq" id="XP_037217968.1">
    <property type="nucleotide sequence ID" value="XM_037364726.1"/>
</dbReference>
<feature type="compositionally biased region" description="Acidic residues" evidence="1">
    <location>
        <begin position="166"/>
        <end position="176"/>
    </location>
</feature>
<organism evidence="2 3">
    <name type="scientific">Mycena indigotica</name>
    <dbReference type="NCBI Taxonomy" id="2126181"/>
    <lineage>
        <taxon>Eukaryota</taxon>
        <taxon>Fungi</taxon>
        <taxon>Dikarya</taxon>
        <taxon>Basidiomycota</taxon>
        <taxon>Agaricomycotina</taxon>
        <taxon>Agaricomycetes</taxon>
        <taxon>Agaricomycetidae</taxon>
        <taxon>Agaricales</taxon>
        <taxon>Marasmiineae</taxon>
        <taxon>Mycenaceae</taxon>
        <taxon>Mycena</taxon>
    </lineage>
</organism>
<reference evidence="2" key="1">
    <citation type="submission" date="2020-05" db="EMBL/GenBank/DDBJ databases">
        <title>Mycena genomes resolve the evolution of fungal bioluminescence.</title>
        <authorList>
            <person name="Tsai I.J."/>
        </authorList>
    </citation>
    <scope>NUCLEOTIDE SEQUENCE</scope>
    <source>
        <strain evidence="2">171206Taipei</strain>
    </source>
</reference>
<gene>
    <name evidence="2" type="ORF">MIND_00804700</name>
</gene>
<feature type="region of interest" description="Disordered" evidence="1">
    <location>
        <begin position="162"/>
        <end position="189"/>
    </location>
</feature>
<comment type="caution">
    <text evidence="2">The sequence shown here is derived from an EMBL/GenBank/DDBJ whole genome shotgun (WGS) entry which is preliminary data.</text>
</comment>
<proteinExistence type="predicted"/>
<keyword evidence="3" id="KW-1185">Reference proteome</keyword>
<evidence type="ECO:0000313" key="3">
    <source>
        <dbReference type="Proteomes" id="UP000636479"/>
    </source>
</evidence>
<name>A0A8H6SFE5_9AGAR</name>
<evidence type="ECO:0000313" key="2">
    <source>
        <dbReference type="EMBL" id="KAF7298580.1"/>
    </source>
</evidence>
<dbReference type="GeneID" id="59347242"/>
<protein>
    <submittedName>
        <fullName evidence="2">Uncharacterized protein</fullName>
    </submittedName>
</protein>
<dbReference type="AlphaFoldDB" id="A0A8H6SFE5"/>
<dbReference type="OrthoDB" id="3007036at2759"/>
<evidence type="ECO:0000256" key="1">
    <source>
        <dbReference type="SAM" id="MobiDB-lite"/>
    </source>
</evidence>
<dbReference type="EMBL" id="JACAZF010000007">
    <property type="protein sequence ID" value="KAF7298580.1"/>
    <property type="molecule type" value="Genomic_DNA"/>
</dbReference>
<sequence>MSTDVRLIHSPPIPANFPAIGAFRAPLLPAPIVAHTNHRLALTRLLCGSFHFRGLHSDPASHDPASVTCRKCGEDLETPGHVFLQCRARDVVELRVELREELRQRFGATLASEPTSQAEAERQLRVLIFAWETVVPMARFVYRVCKAWSWFGRKLPSMASELAPLSDDEQSDDEGTSSEGENSVGERGD</sequence>
<accession>A0A8H6SFE5</accession>